<gene>
    <name evidence="1" type="ORF">G3580_16705</name>
</gene>
<protein>
    <submittedName>
        <fullName evidence="1">Uncharacterized protein</fullName>
    </submittedName>
</protein>
<sequence>MSLHLELAEWLATEFGPCLDGAPQLMQDALIVSLTNGVRLEVRYAATDAYAFGWCVDGRQLAIDTAPVHADLATRPNHLHGADGGVHADPLTRCGADPKDNLRALIDALLADPLLAAG</sequence>
<proteinExistence type="predicted"/>
<accession>A0A6C1B6X6</accession>
<organism evidence="1 2">
    <name type="scientific">Nitrogeniibacter mangrovi</name>
    <dbReference type="NCBI Taxonomy" id="2016596"/>
    <lineage>
        <taxon>Bacteria</taxon>
        <taxon>Pseudomonadati</taxon>
        <taxon>Pseudomonadota</taxon>
        <taxon>Betaproteobacteria</taxon>
        <taxon>Rhodocyclales</taxon>
        <taxon>Zoogloeaceae</taxon>
        <taxon>Nitrogeniibacter</taxon>
    </lineage>
</organism>
<name>A0A6C1B6X6_9RHOO</name>
<dbReference type="KEGG" id="azq:G3580_16705"/>
<evidence type="ECO:0000313" key="2">
    <source>
        <dbReference type="Proteomes" id="UP000501991"/>
    </source>
</evidence>
<dbReference type="EMBL" id="CP048836">
    <property type="protein sequence ID" value="QID19113.1"/>
    <property type="molecule type" value="Genomic_DNA"/>
</dbReference>
<dbReference type="AlphaFoldDB" id="A0A6C1B6X6"/>
<reference evidence="1 2" key="1">
    <citation type="submission" date="2020-02" db="EMBL/GenBank/DDBJ databases">
        <title>Nitrogenibacter mangrovi gen. nov., sp. nov. isolated from mangrove sediment, a denitrifying betaproteobacterium.</title>
        <authorList>
            <person name="Liao H."/>
            <person name="Tian Y."/>
        </authorList>
    </citation>
    <scope>NUCLEOTIDE SEQUENCE [LARGE SCALE GENOMIC DNA]</scope>
    <source>
        <strain evidence="1 2">M9-3-2</strain>
    </source>
</reference>
<evidence type="ECO:0000313" key="1">
    <source>
        <dbReference type="EMBL" id="QID19113.1"/>
    </source>
</evidence>
<dbReference type="Proteomes" id="UP000501991">
    <property type="component" value="Chromosome"/>
</dbReference>
<dbReference type="RefSeq" id="WP_173767401.1">
    <property type="nucleotide sequence ID" value="NZ_CP048836.1"/>
</dbReference>
<keyword evidence="2" id="KW-1185">Reference proteome</keyword>